<proteinExistence type="predicted"/>
<dbReference type="AlphaFoldDB" id="A0A2I0QSK6"/>
<keyword evidence="1" id="KW-1133">Transmembrane helix</keyword>
<keyword evidence="1" id="KW-0472">Membrane</keyword>
<accession>A0A2I0QSK6</accession>
<keyword evidence="3" id="KW-1185">Reference proteome</keyword>
<gene>
    <name evidence="2" type="ORF">CEY16_11160</name>
</gene>
<name>A0A2I0QSK6_9BACI</name>
<dbReference type="EMBL" id="PJNH01000003">
    <property type="protein sequence ID" value="PKR77288.1"/>
    <property type="molecule type" value="Genomic_DNA"/>
</dbReference>
<dbReference type="RefSeq" id="WP_101332116.1">
    <property type="nucleotide sequence ID" value="NZ_PJNH01000003.1"/>
</dbReference>
<sequence length="92" mass="10559">MDPIELTWYILIGLALVVTIFFVIKDRNNERADIKERRELQASVLYTAVMFVIGITFLIVEGFSINVLILAAFFGIGVWMTKRASAEYKKKK</sequence>
<reference evidence="2 3" key="1">
    <citation type="submission" date="2017-06" db="EMBL/GenBank/DDBJ databases">
        <title>the draft geome sequence of Illustriluteabacillus marina B3227.</title>
        <authorList>
            <person name="He R.-H."/>
            <person name="Du Z.-J."/>
        </authorList>
    </citation>
    <scope>NUCLEOTIDE SEQUENCE [LARGE SCALE GENOMIC DNA]</scope>
    <source>
        <strain evidence="2 3">B3227</strain>
    </source>
</reference>
<feature type="transmembrane region" description="Helical" evidence="1">
    <location>
        <begin position="66"/>
        <end position="82"/>
    </location>
</feature>
<comment type="caution">
    <text evidence="2">The sequence shown here is derived from an EMBL/GenBank/DDBJ whole genome shotgun (WGS) entry which is preliminary data.</text>
</comment>
<feature type="transmembrane region" description="Helical" evidence="1">
    <location>
        <begin position="6"/>
        <end position="24"/>
    </location>
</feature>
<feature type="transmembrane region" description="Helical" evidence="1">
    <location>
        <begin position="44"/>
        <end position="60"/>
    </location>
</feature>
<protein>
    <recommendedName>
        <fullName evidence="4">YtpI-like protein</fullName>
    </recommendedName>
</protein>
<keyword evidence="1" id="KW-0812">Transmembrane</keyword>
<organism evidence="2 3">
    <name type="scientific">Halalkalibacillus sediminis</name>
    <dbReference type="NCBI Taxonomy" id="2018042"/>
    <lineage>
        <taxon>Bacteria</taxon>
        <taxon>Bacillati</taxon>
        <taxon>Bacillota</taxon>
        <taxon>Bacilli</taxon>
        <taxon>Bacillales</taxon>
        <taxon>Bacillaceae</taxon>
        <taxon>Halalkalibacillus</taxon>
    </lineage>
</organism>
<evidence type="ECO:0000313" key="2">
    <source>
        <dbReference type="EMBL" id="PKR77288.1"/>
    </source>
</evidence>
<evidence type="ECO:0008006" key="4">
    <source>
        <dbReference type="Google" id="ProtNLM"/>
    </source>
</evidence>
<evidence type="ECO:0000256" key="1">
    <source>
        <dbReference type="SAM" id="Phobius"/>
    </source>
</evidence>
<dbReference type="Proteomes" id="UP000243524">
    <property type="component" value="Unassembled WGS sequence"/>
</dbReference>
<evidence type="ECO:0000313" key="3">
    <source>
        <dbReference type="Proteomes" id="UP000243524"/>
    </source>
</evidence>